<dbReference type="HOGENOM" id="CLU_095602_0_0_3"/>
<evidence type="ECO:0000259" key="1">
    <source>
        <dbReference type="Pfam" id="PF01656"/>
    </source>
</evidence>
<dbReference type="Gene3D" id="3.40.50.300">
    <property type="entry name" value="P-loop containing nucleotide triphosphate hydrolases"/>
    <property type="match status" value="1"/>
</dbReference>
<protein>
    <submittedName>
        <fullName evidence="2">Oxyanion-translocating ATPase</fullName>
    </submittedName>
</protein>
<dbReference type="RefSeq" id="WP_015162892.1">
    <property type="nucleotide sequence ID" value="NC_019698.1"/>
</dbReference>
<dbReference type="EMBL" id="CP003602">
    <property type="protein sequence ID" value="AFY97242.1"/>
    <property type="molecule type" value="Genomic_DNA"/>
</dbReference>
<geneLocation type="plasmid" evidence="2 3">
    <name>pCHA6605.02</name>
</geneLocation>
<dbReference type="InterPro" id="IPR002586">
    <property type="entry name" value="CobQ/CobB/MinD/ParA_Nub-bd_dom"/>
</dbReference>
<sequence length="225" mass="25191">MNPIYMIGGGKGGVGKSIVSMALVDYLCEIGKDCYLIETDTSNPDVFKSYGEAVPAQILNLDKANGWIDLVNLCEEHRDKTIVINGAARSNDGVSKYGENLRGVLKDLDRSLITFWTINMQRDSVELLKQYMEVMQGTTIHVVRNGMFGDEDEFALYNSSGVRKAIEKQGKSLMLGELAERVSRVLYNDRRTIAQAIAEMPLGNKAELLRWRGECKKMFDLVVKL</sequence>
<dbReference type="OrthoDB" id="200044at2"/>
<organism evidence="2 3">
    <name type="scientific">Chamaesiphon minutus (strain ATCC 27169 / PCC 6605)</name>
    <dbReference type="NCBI Taxonomy" id="1173020"/>
    <lineage>
        <taxon>Bacteria</taxon>
        <taxon>Bacillati</taxon>
        <taxon>Cyanobacteriota</taxon>
        <taxon>Cyanophyceae</taxon>
        <taxon>Gomontiellales</taxon>
        <taxon>Chamaesiphonaceae</taxon>
        <taxon>Chamaesiphon</taxon>
    </lineage>
</organism>
<gene>
    <name evidence="2" type="ORF">Cha6605_6425</name>
</gene>
<keyword evidence="2" id="KW-0614">Plasmid</keyword>
<keyword evidence="3" id="KW-1185">Reference proteome</keyword>
<accession>K9UQ98</accession>
<reference evidence="2 3" key="1">
    <citation type="submission" date="2012-05" db="EMBL/GenBank/DDBJ databases">
        <title>Finished plasmid 2 of genome of Chamaesiphon sp. PCC 6605.</title>
        <authorList>
            <consortium name="US DOE Joint Genome Institute"/>
            <person name="Gugger M."/>
            <person name="Coursin T."/>
            <person name="Rippka R."/>
            <person name="Tandeau De Marsac N."/>
            <person name="Huntemann M."/>
            <person name="Wei C.-L."/>
            <person name="Han J."/>
            <person name="Detter J.C."/>
            <person name="Han C."/>
            <person name="Tapia R."/>
            <person name="Chen A."/>
            <person name="Kyrpides N."/>
            <person name="Mavromatis K."/>
            <person name="Markowitz V."/>
            <person name="Szeto E."/>
            <person name="Ivanova N."/>
            <person name="Pagani I."/>
            <person name="Pati A."/>
            <person name="Goodwin L."/>
            <person name="Nordberg H.P."/>
            <person name="Cantor M.N."/>
            <person name="Hua S.X."/>
            <person name="Woyke T."/>
            <person name="Kerfeld C.A."/>
        </authorList>
    </citation>
    <scope>NUCLEOTIDE SEQUENCE [LARGE SCALE GENOMIC DNA]</scope>
    <source>
        <strain evidence="3">ATCC 27169 / PCC 6605</strain>
        <plasmid evidence="3">Plasmid pCHA6605.02</plasmid>
    </source>
</reference>
<name>K9UQ98_CHAP6</name>
<evidence type="ECO:0000313" key="3">
    <source>
        <dbReference type="Proteomes" id="UP000010366"/>
    </source>
</evidence>
<dbReference type="AlphaFoldDB" id="K9UQ98"/>
<feature type="domain" description="CobQ/CobB/MinD/ParA nucleotide binding" evidence="1">
    <location>
        <begin position="6"/>
        <end position="134"/>
    </location>
</feature>
<dbReference type="InterPro" id="IPR027417">
    <property type="entry name" value="P-loop_NTPase"/>
</dbReference>
<dbReference type="KEGG" id="cmp:Cha6605_6425"/>
<dbReference type="SUPFAM" id="SSF52540">
    <property type="entry name" value="P-loop containing nucleoside triphosphate hydrolases"/>
    <property type="match status" value="1"/>
</dbReference>
<evidence type="ECO:0000313" key="2">
    <source>
        <dbReference type="EMBL" id="AFY97242.1"/>
    </source>
</evidence>
<dbReference type="Proteomes" id="UP000010366">
    <property type="component" value="Plasmid pCHA6605.02"/>
</dbReference>
<proteinExistence type="predicted"/>
<dbReference type="Pfam" id="PF01656">
    <property type="entry name" value="CbiA"/>
    <property type="match status" value="1"/>
</dbReference>